<organism evidence="4 5">
    <name type="scientific">Flaviramulus multivorans</name>
    <dbReference type="NCBI Taxonomy" id="1304750"/>
    <lineage>
        <taxon>Bacteria</taxon>
        <taxon>Pseudomonadati</taxon>
        <taxon>Bacteroidota</taxon>
        <taxon>Flavobacteriia</taxon>
        <taxon>Flavobacteriales</taxon>
        <taxon>Flavobacteriaceae</taxon>
        <taxon>Flaviramulus</taxon>
    </lineage>
</organism>
<accession>A0ABS9IIB2</accession>
<evidence type="ECO:0000256" key="1">
    <source>
        <dbReference type="ARBA" id="ARBA00022737"/>
    </source>
</evidence>
<dbReference type="SUPFAM" id="SSF58100">
    <property type="entry name" value="Bacterial hemolysins"/>
    <property type="match status" value="1"/>
</dbReference>
<evidence type="ECO:0000256" key="2">
    <source>
        <dbReference type="SAM" id="SignalP"/>
    </source>
</evidence>
<feature type="domain" description="Sortilin N-terminal" evidence="3">
    <location>
        <begin position="124"/>
        <end position="249"/>
    </location>
</feature>
<dbReference type="CDD" id="cd15482">
    <property type="entry name" value="Sialidase_non-viral"/>
    <property type="match status" value="2"/>
</dbReference>
<keyword evidence="4" id="KW-0378">Hydrolase</keyword>
<comment type="caution">
    <text evidence="4">The sequence shown here is derived from an EMBL/GenBank/DDBJ whole genome shotgun (WGS) entry which is preliminary data.</text>
</comment>
<name>A0ABS9IIB2_9FLAO</name>
<evidence type="ECO:0000313" key="5">
    <source>
        <dbReference type="Proteomes" id="UP001200022"/>
    </source>
</evidence>
<keyword evidence="5" id="KW-1185">Reference proteome</keyword>
<evidence type="ECO:0000259" key="3">
    <source>
        <dbReference type="Pfam" id="PF15902"/>
    </source>
</evidence>
<sequence length="1097" mass="122334">MTNSKTFITLLFAFCLLFSVNAQETKKDSTLSGLKFRSIGPAFMSGRIADIAIDPTNQNIWYVAVGSGGVWKTINAGTTWTPLTDKESFYSTGCLTLDPNNPNTIWLGTGENVGGRHVGIGDGVYVSYDAGKTWKNKGLKKSEHISKIIVNPKNSNEIWVAAQGPLWSSGGERGLYKTTDGGETWRLVLSSNEWTGVTDLVMDPRNEKILYAATWQRHRTVAAYVGGGEGTALYKSIDGGETWDKLKTGLPSSDKSIDGGETWDKLKTELPSSDMGKIGLAISPINPDVLYAAIELDRKKGAVYRSNNMGASWEKMSNTVSGGTGPHYYQELVASPHVFDKIYLMDVRVQVSEDGGKTFYTMNESNKHSDNHSMTFKPNDPNYLLVGTDGGIYESFDDTKTWKFVNNLPITQFYKVAVDDAKPFYNIFGGTQDNNSQGGPSRTLRSNGIANSDWFVLLGGDGHQPATEPGNPDIVYAQSQQGNLHRVDRTTGEAVFIKPQEGIDEPYERNNWDSPIIVSYHDSKRIYFGTQRVWRSDNRGDSWTPISKDLTKNEERITLPIMGKQMSWDAAWDVYAMSTYNTITSLSESPLDENIIYAGTDDGIIQYTKNGGETWTKVLVSSLPNVPSTAFVNDIKADLHDSKTVYVALDNHKYGDYKPYLLKSTNGGASWKSITNGIPENTLVWRLVQDHVNPNLMFLATEYGIYLSLNQGEKWMKFSEGLPTISFRDIAIQKRENDLVAASFGRGFYVLDDYSPLRSMNVNDFSNPKLFKPRKALQYNPISGGTSSQGESYFTADNPDFGAVFTYYLPKNFESLKSIRQKREKTLKKENKNIPFPGWDALDEEKNEESASIILVIKDSKGNFVTRANAPYKKGFNRVAWNLRTPMQTSLNMNRINDDPTESRGTTYADEGTYTVTMFSNIKGDITALSAPQTFEVEIIKENVLKNPMSSNIDTYMEDLKTFKTQLEITLNNFRNASKKLEAFDKATAYIDGEPGDLEKEIGDLKAQLQALNQKLNGNSSKDEIGEKDVLSISSRLSVAQRGFRTIYGPTKMHMESLDMAKALFNRIKPLLDKFINVDIPTLEEKLLNAGVPPILD</sequence>
<dbReference type="Gene3D" id="2.130.10.10">
    <property type="entry name" value="YVTN repeat-like/Quinoprotein amine dehydrogenase"/>
    <property type="match status" value="4"/>
</dbReference>
<dbReference type="EMBL" id="JAKKDV010000002">
    <property type="protein sequence ID" value="MCF7560459.1"/>
    <property type="molecule type" value="Genomic_DNA"/>
</dbReference>
<dbReference type="InterPro" id="IPR015943">
    <property type="entry name" value="WD40/YVTN_repeat-like_dom_sf"/>
</dbReference>
<keyword evidence="2" id="KW-0732">Signal</keyword>
<dbReference type="RefSeq" id="WP_237231136.1">
    <property type="nucleotide sequence ID" value="NZ_JAKKDV010000002.1"/>
</dbReference>
<dbReference type="Proteomes" id="UP001200022">
    <property type="component" value="Unassembled WGS sequence"/>
</dbReference>
<feature type="chain" id="PRO_5045680032" evidence="2">
    <location>
        <begin position="23"/>
        <end position="1097"/>
    </location>
</feature>
<dbReference type="GO" id="GO:0016787">
    <property type="term" value="F:hydrolase activity"/>
    <property type="evidence" value="ECO:0007669"/>
    <property type="project" value="UniProtKB-KW"/>
</dbReference>
<dbReference type="InterPro" id="IPR031778">
    <property type="entry name" value="Sortilin_N"/>
</dbReference>
<dbReference type="PANTHER" id="PTHR43739:SF5">
    <property type="entry name" value="EXO-ALPHA-SIALIDASE"/>
    <property type="match status" value="1"/>
</dbReference>
<protein>
    <submittedName>
        <fullName evidence="4">Glycosyl hydrolase</fullName>
    </submittedName>
</protein>
<keyword evidence="1" id="KW-0677">Repeat</keyword>
<feature type="signal peptide" evidence="2">
    <location>
        <begin position="1"/>
        <end position="22"/>
    </location>
</feature>
<evidence type="ECO:0000313" key="4">
    <source>
        <dbReference type="EMBL" id="MCF7560459.1"/>
    </source>
</evidence>
<proteinExistence type="predicted"/>
<dbReference type="InterPro" id="IPR052025">
    <property type="entry name" value="Xyloglucanase_GH74"/>
</dbReference>
<dbReference type="PANTHER" id="PTHR43739">
    <property type="entry name" value="XYLOGLUCANASE (EUROFUNG)"/>
    <property type="match status" value="1"/>
</dbReference>
<dbReference type="SUPFAM" id="SSF50939">
    <property type="entry name" value="Sialidases"/>
    <property type="match status" value="2"/>
</dbReference>
<reference evidence="4 5" key="1">
    <citation type="submission" date="2022-01" db="EMBL/GenBank/DDBJ databases">
        <title>Draft genome sequence of Sabulilitoribacter multivorans KCTC 32326.</title>
        <authorList>
            <person name="Oh J.-S."/>
        </authorList>
    </citation>
    <scope>NUCLEOTIDE SEQUENCE [LARGE SCALE GENOMIC DNA]</scope>
    <source>
        <strain evidence="4 5">M-M16</strain>
    </source>
</reference>
<dbReference type="Pfam" id="PF15902">
    <property type="entry name" value="Sortilin-Vps10"/>
    <property type="match status" value="1"/>
</dbReference>
<dbReference type="InterPro" id="IPR036278">
    <property type="entry name" value="Sialidase_sf"/>
</dbReference>
<gene>
    <name evidence="4" type="ORF">L3X39_07405</name>
</gene>